<comment type="caution">
    <text evidence="2">The sequence shown here is derived from an EMBL/GenBank/DDBJ whole genome shotgun (WGS) entry which is preliminary data.</text>
</comment>
<accession>A0A7J6LG14</accession>
<protein>
    <submittedName>
        <fullName evidence="2">Uncharacterized protein</fullName>
    </submittedName>
</protein>
<organism evidence="2 4">
    <name type="scientific">Perkinsus olseni</name>
    <name type="common">Perkinsus atlanticus</name>
    <dbReference type="NCBI Taxonomy" id="32597"/>
    <lineage>
        <taxon>Eukaryota</taxon>
        <taxon>Sar</taxon>
        <taxon>Alveolata</taxon>
        <taxon>Perkinsozoa</taxon>
        <taxon>Perkinsea</taxon>
        <taxon>Perkinsida</taxon>
        <taxon>Perkinsidae</taxon>
        <taxon>Perkinsus</taxon>
    </lineage>
</organism>
<feature type="signal peptide" evidence="1">
    <location>
        <begin position="1"/>
        <end position="19"/>
    </location>
</feature>
<name>A0A7J6LG14_PEROL</name>
<evidence type="ECO:0000256" key="1">
    <source>
        <dbReference type="SAM" id="SignalP"/>
    </source>
</evidence>
<reference evidence="4 5" key="1">
    <citation type="submission" date="2020-04" db="EMBL/GenBank/DDBJ databases">
        <title>Perkinsus olseni comparative genomics.</title>
        <authorList>
            <person name="Bogema D.R."/>
        </authorList>
    </citation>
    <scope>NUCLEOTIDE SEQUENCE [LARGE SCALE GENOMIC DNA]</scope>
    <source>
        <strain evidence="2">ATCC PRA-179</strain>
        <strain evidence="3">ATCC PRA-31</strain>
    </source>
</reference>
<keyword evidence="1" id="KW-0732">Signal</keyword>
<evidence type="ECO:0000313" key="2">
    <source>
        <dbReference type="EMBL" id="KAF4658202.1"/>
    </source>
</evidence>
<dbReference type="OrthoDB" id="414139at2759"/>
<dbReference type="Proteomes" id="UP000572268">
    <property type="component" value="Unassembled WGS sequence"/>
</dbReference>
<proteinExistence type="predicted"/>
<dbReference type="EMBL" id="JABANN010000320">
    <property type="protein sequence ID" value="KAF4662416.1"/>
    <property type="molecule type" value="Genomic_DNA"/>
</dbReference>
<sequence>MLHFTVAASILLALSLSGCDDEIHTGSCEFHGETRKESLVVIARDGDVKNGTFHLSSFQCGINPHATTQARDHTQQHTLAELPSESRQNLDKIFAAEGPRKAETCRAIAEELRKEASGPAYASLFDNMPATIDRLLDRLCSLVASASVGKKSVTISGGYVTMPDQGYLRNVEPHNGG</sequence>
<gene>
    <name evidence="3" type="ORF">FOL46_005323</name>
    <name evidence="2" type="ORF">FOZ61_005772</name>
</gene>
<dbReference type="AlphaFoldDB" id="A0A7J6LG14"/>
<evidence type="ECO:0000313" key="3">
    <source>
        <dbReference type="EMBL" id="KAF4662416.1"/>
    </source>
</evidence>
<feature type="chain" id="PRO_5036205351" evidence="1">
    <location>
        <begin position="20"/>
        <end position="177"/>
    </location>
</feature>
<dbReference type="Proteomes" id="UP000570595">
    <property type="component" value="Unassembled WGS sequence"/>
</dbReference>
<evidence type="ECO:0000313" key="5">
    <source>
        <dbReference type="Proteomes" id="UP000572268"/>
    </source>
</evidence>
<dbReference type="EMBL" id="JABAHT010000319">
    <property type="protein sequence ID" value="KAF4658202.1"/>
    <property type="molecule type" value="Genomic_DNA"/>
</dbReference>
<evidence type="ECO:0000313" key="4">
    <source>
        <dbReference type="Proteomes" id="UP000570595"/>
    </source>
</evidence>